<evidence type="ECO:0000259" key="1">
    <source>
        <dbReference type="Pfam" id="PF03724"/>
    </source>
</evidence>
<comment type="caution">
    <text evidence="2">The sequence shown here is derived from an EMBL/GenBank/DDBJ whole genome shotgun (WGS) entry which is preliminary data.</text>
</comment>
<dbReference type="Gene3D" id="2.40.128.270">
    <property type="match status" value="1"/>
</dbReference>
<name>A0A9X2P3Z2_9BACT</name>
<proteinExistence type="predicted"/>
<dbReference type="PROSITE" id="PS51257">
    <property type="entry name" value="PROKAR_LIPOPROTEIN"/>
    <property type="match status" value="1"/>
</dbReference>
<dbReference type="EMBL" id="JANSUY010000002">
    <property type="protein sequence ID" value="MCR9014221.1"/>
    <property type="molecule type" value="Genomic_DNA"/>
</dbReference>
<reference evidence="2" key="1">
    <citation type="submission" date="2022-08" db="EMBL/GenBank/DDBJ databases">
        <authorList>
            <person name="Zhang D."/>
        </authorList>
    </citation>
    <scope>NUCLEOTIDE SEQUENCE</scope>
    <source>
        <strain evidence="2">XJ19-11</strain>
    </source>
</reference>
<dbReference type="InterPro" id="IPR005184">
    <property type="entry name" value="DUF306_Meta_HslJ"/>
</dbReference>
<dbReference type="Pfam" id="PF03724">
    <property type="entry name" value="META"/>
    <property type="match status" value="1"/>
</dbReference>
<dbReference type="Proteomes" id="UP001142175">
    <property type="component" value="Unassembled WGS sequence"/>
</dbReference>
<keyword evidence="3" id="KW-1185">Reference proteome</keyword>
<accession>A0A9X2P3Z2</accession>
<feature type="domain" description="DUF306" evidence="1">
    <location>
        <begin position="31"/>
        <end position="136"/>
    </location>
</feature>
<organism evidence="2 3">
    <name type="scientific">Aquiflexum gelatinilyticum</name>
    <dbReference type="NCBI Taxonomy" id="2961943"/>
    <lineage>
        <taxon>Bacteria</taxon>
        <taxon>Pseudomonadati</taxon>
        <taxon>Bacteroidota</taxon>
        <taxon>Cytophagia</taxon>
        <taxon>Cytophagales</taxon>
        <taxon>Cyclobacteriaceae</taxon>
        <taxon>Aquiflexum</taxon>
    </lineage>
</organism>
<protein>
    <submittedName>
        <fullName evidence="2">META domain-containing protein</fullName>
    </submittedName>
</protein>
<sequence>MKKLSGILILTILLGLSSCSSVGNLNPLSLLTGNNWVLNSMLGKALDPAKFAGGLPFLNFQEGGKLAGFAGCNNFNGNFNLEGTSLKLDPGAMTRKACPGDGEKDFTSALSQVANFKVNKNKLTLLDGAAKELMSFIPQAKP</sequence>
<dbReference type="AlphaFoldDB" id="A0A9X2P3Z2"/>
<evidence type="ECO:0000313" key="2">
    <source>
        <dbReference type="EMBL" id="MCR9014221.1"/>
    </source>
</evidence>
<gene>
    <name evidence="2" type="ORF">NU887_04190</name>
</gene>
<dbReference type="RefSeq" id="WP_258422110.1">
    <property type="nucleotide sequence ID" value="NZ_JANSUY010000002.1"/>
</dbReference>
<dbReference type="InterPro" id="IPR038670">
    <property type="entry name" value="HslJ-like_sf"/>
</dbReference>
<dbReference type="PANTHER" id="PTHR35535:SF1">
    <property type="entry name" value="HEAT SHOCK PROTEIN HSLJ"/>
    <property type="match status" value="1"/>
</dbReference>
<dbReference type="PANTHER" id="PTHR35535">
    <property type="entry name" value="HEAT SHOCK PROTEIN HSLJ"/>
    <property type="match status" value="1"/>
</dbReference>
<evidence type="ECO:0000313" key="3">
    <source>
        <dbReference type="Proteomes" id="UP001142175"/>
    </source>
</evidence>
<dbReference type="InterPro" id="IPR053147">
    <property type="entry name" value="Hsp_HslJ-like"/>
</dbReference>